<dbReference type="InterPro" id="IPR011990">
    <property type="entry name" value="TPR-like_helical_dom_sf"/>
</dbReference>
<accession>A0A2P8HLP4</accession>
<dbReference type="InterPro" id="IPR016032">
    <property type="entry name" value="Sig_transdc_resp-reg_C-effctor"/>
</dbReference>
<evidence type="ECO:0000259" key="8">
    <source>
        <dbReference type="SMART" id="SM01043"/>
    </source>
</evidence>
<dbReference type="InterPro" id="IPR001867">
    <property type="entry name" value="OmpR/PhoB-type_DNA-bd"/>
</dbReference>
<dbReference type="AlphaFoldDB" id="A0A2P8HLP4"/>
<evidence type="ECO:0000256" key="3">
    <source>
        <dbReference type="ARBA" id="ARBA00023125"/>
    </source>
</evidence>
<evidence type="ECO:0000256" key="5">
    <source>
        <dbReference type="PROSITE-ProRule" id="PRU00339"/>
    </source>
</evidence>
<feature type="compositionally biased region" description="Pro residues" evidence="6">
    <location>
        <begin position="628"/>
        <end position="644"/>
    </location>
</feature>
<dbReference type="SUPFAM" id="SSF52540">
    <property type="entry name" value="P-loop containing nucleoside triphosphate hydrolases"/>
    <property type="match status" value="1"/>
</dbReference>
<dbReference type="SUPFAM" id="SSF46894">
    <property type="entry name" value="C-terminal effector domain of the bipartite response regulators"/>
    <property type="match status" value="1"/>
</dbReference>
<dbReference type="PANTHER" id="PTHR35807">
    <property type="entry name" value="TRANSCRIPTIONAL REGULATOR REDD-RELATED"/>
    <property type="match status" value="1"/>
</dbReference>
<dbReference type="Pfam" id="PF03704">
    <property type="entry name" value="BTAD"/>
    <property type="match status" value="1"/>
</dbReference>
<reference evidence="9 10" key="1">
    <citation type="submission" date="2018-03" db="EMBL/GenBank/DDBJ databases">
        <title>Genomic Encyclopedia of Type Strains, Phase III (KMG-III): the genomes of soil and plant-associated and newly described type strains.</title>
        <authorList>
            <person name="Whitman W."/>
        </authorList>
    </citation>
    <scope>NUCLEOTIDE SEQUENCE [LARGE SCALE GENOMIC DNA]</scope>
    <source>
        <strain evidence="9 10">CGMCC 4.7097</strain>
    </source>
</reference>
<keyword evidence="3 9" id="KW-0238">DNA-binding</keyword>
<evidence type="ECO:0000256" key="6">
    <source>
        <dbReference type="SAM" id="MobiDB-lite"/>
    </source>
</evidence>
<feature type="region of interest" description="Disordered" evidence="6">
    <location>
        <begin position="625"/>
        <end position="647"/>
    </location>
</feature>
<sequence>MAVEFRVLGPVQARIGERSVDLGHARQRCVLAVLLIEANQWLSTDQLLDRAWGDRVPPGGRDTLYGYLSRLRRALRATRQATIVRRANGYEMVVDEDAVDVHRFRRLVALARTETDHARALELAEQASGLWRGEALLGLDTPWTTAVRNGLERERFAADVDRLDLALRLGRHSVLLPELTDRAAAHPMNEHVAAQFMLALYRAGRQAEALDQYRQLRTRLAEELGTEPGPELRQLHQQILTADLALTAPEADRQPVIPRQLPTAPRPFTGRVPELAELDRVLLTAPHEESAAAGVPATGPVAISAIGGVGGIGKTWLALSWAHRNLHRFPDGQLFVDLRGFSPTGDPVDPTDALRGFLAALGVTPDRAQSDPGTLYRSLMAGRRVLVLLDNAATADQVVPLLPGSPTCTVLVTSRTSLPSLMDRHGAHHLPLGVLSPVESRALLASRLGEHRTDAEPDAVDELVGLCGRHPLALAITARHAATRPRLPLAELAAELHEPGLDMLDHETDVTASLPAVLSWSLHHLTTRQRTVFVLLGMAPGPDIDLPAAVSLTGLTTAEARRALRVLEDHSLLDRHPHGRYAMHDLVRAYATTADDHLPEPEREAALDRLTDFYLHTAHTAERLLNPHRPPIGLDPPAPGTHPHPLPDRAAALAWMDAHHLHLLAVQHAAATRHRHRTVWQIAWALASFHRLRGHIHDDLAVWQAAADAATHLPDPGARILAHRLLGHALAELERHDFAITNLHQALDLARQHHDLTQQAHTQHALTWAWEQHGDDHKALEHAQHALDLFRALDQPVWEATALNMVGWHAARVGEYDYARKHCQAALDLYRRHEDPDGEADTLDSFGWIEHHTGHHHRAIEHYEQALALYRTVGNTTEAADTLNNLGHPYSALGDHIRASAVWQEALDLYRQQGRHTDAERVRRQLADLDAAPAGQPDTAEARRP</sequence>
<dbReference type="Gene3D" id="3.40.50.300">
    <property type="entry name" value="P-loop containing nucleotide triphosphate hydrolases"/>
    <property type="match status" value="1"/>
</dbReference>
<dbReference type="SMART" id="SM00028">
    <property type="entry name" value="TPR"/>
    <property type="match status" value="5"/>
</dbReference>
<dbReference type="SMART" id="SM01043">
    <property type="entry name" value="BTAD"/>
    <property type="match status" value="1"/>
</dbReference>
<comment type="similarity">
    <text evidence="1">Belongs to the AfsR/DnrI/RedD regulatory family.</text>
</comment>
<dbReference type="InterPro" id="IPR019734">
    <property type="entry name" value="TPR_rpt"/>
</dbReference>
<dbReference type="Pfam" id="PF13424">
    <property type="entry name" value="TPR_12"/>
    <property type="match status" value="1"/>
</dbReference>
<comment type="caution">
    <text evidence="9">The sequence shown here is derived from an EMBL/GenBank/DDBJ whole genome shotgun (WGS) entry which is preliminary data.</text>
</comment>
<keyword evidence="5" id="KW-0802">TPR repeat</keyword>
<dbReference type="SUPFAM" id="SSF48452">
    <property type="entry name" value="TPR-like"/>
    <property type="match status" value="3"/>
</dbReference>
<dbReference type="GO" id="GO:0003677">
    <property type="term" value="F:DNA binding"/>
    <property type="evidence" value="ECO:0007669"/>
    <property type="project" value="UniProtKB-KW"/>
</dbReference>
<dbReference type="EMBL" id="PYAX01000025">
    <property type="protein sequence ID" value="PSL47132.1"/>
    <property type="molecule type" value="Genomic_DNA"/>
</dbReference>
<feature type="domain" description="OmpR/PhoB-type" evidence="7">
    <location>
        <begin position="17"/>
        <end position="92"/>
    </location>
</feature>
<name>A0A2P8HLP4_SACCR</name>
<dbReference type="InterPro" id="IPR027417">
    <property type="entry name" value="P-loop_NTPase"/>
</dbReference>
<keyword evidence="2" id="KW-0805">Transcription regulation</keyword>
<dbReference type="Pfam" id="PF13374">
    <property type="entry name" value="TPR_10"/>
    <property type="match status" value="1"/>
</dbReference>
<keyword evidence="10" id="KW-1185">Reference proteome</keyword>
<feature type="domain" description="Bacterial transcriptional activator" evidence="8">
    <location>
        <begin position="99"/>
        <end position="240"/>
    </location>
</feature>
<evidence type="ECO:0000313" key="10">
    <source>
        <dbReference type="Proteomes" id="UP000241118"/>
    </source>
</evidence>
<dbReference type="Gene3D" id="1.25.40.10">
    <property type="entry name" value="Tetratricopeptide repeat domain"/>
    <property type="match status" value="2"/>
</dbReference>
<dbReference type="GO" id="GO:0000160">
    <property type="term" value="P:phosphorelay signal transduction system"/>
    <property type="evidence" value="ECO:0007669"/>
    <property type="project" value="InterPro"/>
</dbReference>
<dbReference type="InterPro" id="IPR036388">
    <property type="entry name" value="WH-like_DNA-bd_sf"/>
</dbReference>
<evidence type="ECO:0000256" key="4">
    <source>
        <dbReference type="ARBA" id="ARBA00023163"/>
    </source>
</evidence>
<dbReference type="CDD" id="cd15831">
    <property type="entry name" value="BTAD"/>
    <property type="match status" value="1"/>
</dbReference>
<dbReference type="Proteomes" id="UP000241118">
    <property type="component" value="Unassembled WGS sequence"/>
</dbReference>
<evidence type="ECO:0000256" key="1">
    <source>
        <dbReference type="ARBA" id="ARBA00005820"/>
    </source>
</evidence>
<organism evidence="9 10">
    <name type="scientific">Saccharothrix carnea</name>
    <dbReference type="NCBI Taxonomy" id="1280637"/>
    <lineage>
        <taxon>Bacteria</taxon>
        <taxon>Bacillati</taxon>
        <taxon>Actinomycetota</taxon>
        <taxon>Actinomycetes</taxon>
        <taxon>Pseudonocardiales</taxon>
        <taxon>Pseudonocardiaceae</taxon>
        <taxon>Saccharothrix</taxon>
    </lineage>
</organism>
<proteinExistence type="inferred from homology"/>
<dbReference type="PANTHER" id="PTHR35807:SF1">
    <property type="entry name" value="TRANSCRIPTIONAL REGULATOR REDD"/>
    <property type="match status" value="1"/>
</dbReference>
<keyword evidence="4" id="KW-0804">Transcription</keyword>
<protein>
    <submittedName>
        <fullName evidence="9">DNA-binding SARP family transcriptional activator</fullName>
    </submittedName>
</protein>
<dbReference type="PROSITE" id="PS50005">
    <property type="entry name" value="TPR"/>
    <property type="match status" value="1"/>
</dbReference>
<dbReference type="Pfam" id="PF00486">
    <property type="entry name" value="Trans_reg_C"/>
    <property type="match status" value="1"/>
</dbReference>
<dbReference type="GO" id="GO:0006355">
    <property type="term" value="P:regulation of DNA-templated transcription"/>
    <property type="evidence" value="ECO:0007669"/>
    <property type="project" value="InterPro"/>
</dbReference>
<dbReference type="Gene3D" id="1.10.10.10">
    <property type="entry name" value="Winged helix-like DNA-binding domain superfamily/Winged helix DNA-binding domain"/>
    <property type="match status" value="1"/>
</dbReference>
<dbReference type="InterPro" id="IPR051677">
    <property type="entry name" value="AfsR-DnrI-RedD_regulator"/>
</dbReference>
<dbReference type="PRINTS" id="PR00364">
    <property type="entry name" value="DISEASERSIST"/>
</dbReference>
<evidence type="ECO:0000259" key="7">
    <source>
        <dbReference type="SMART" id="SM00862"/>
    </source>
</evidence>
<dbReference type="SMART" id="SM00862">
    <property type="entry name" value="Trans_reg_C"/>
    <property type="match status" value="1"/>
</dbReference>
<gene>
    <name evidence="9" type="ORF">B0I31_12539</name>
</gene>
<evidence type="ECO:0000313" key="9">
    <source>
        <dbReference type="EMBL" id="PSL47132.1"/>
    </source>
</evidence>
<feature type="repeat" description="TPR" evidence="5">
    <location>
        <begin position="880"/>
        <end position="913"/>
    </location>
</feature>
<dbReference type="InterPro" id="IPR005158">
    <property type="entry name" value="BTAD"/>
</dbReference>
<dbReference type="OrthoDB" id="3275754at2"/>
<evidence type="ECO:0000256" key="2">
    <source>
        <dbReference type="ARBA" id="ARBA00023015"/>
    </source>
</evidence>